<dbReference type="GO" id="GO:0004553">
    <property type="term" value="F:hydrolase activity, hydrolyzing O-glycosyl compounds"/>
    <property type="evidence" value="ECO:0007669"/>
    <property type="project" value="InterPro"/>
</dbReference>
<name>A0A060CD88_9LACO</name>
<accession>A0A060CD88</accession>
<dbReference type="InterPro" id="IPR017853">
    <property type="entry name" value="GH"/>
</dbReference>
<reference evidence="1" key="1">
    <citation type="journal article" date="2013" name="Environ. Microbiol.">
        <title>Seasonally variable intestinal metagenomes of the red palm weevil (Rhynchophorus ferrugineus).</title>
        <authorList>
            <person name="Jia S."/>
            <person name="Zhang X."/>
            <person name="Zhang G."/>
            <person name="Yin A."/>
            <person name="Zhang S."/>
            <person name="Li F."/>
            <person name="Wang L."/>
            <person name="Zhao D."/>
            <person name="Yun Q."/>
            <person name="Tala"/>
            <person name="Wang J."/>
            <person name="Sun G."/>
            <person name="Baabdullah M."/>
            <person name="Yu X."/>
            <person name="Hu S."/>
            <person name="Al-Mssallem I.S."/>
            <person name="Yu J."/>
        </authorList>
    </citation>
    <scope>NUCLEOTIDE SEQUENCE</scope>
</reference>
<evidence type="ECO:0000313" key="1">
    <source>
        <dbReference type="EMBL" id="AIA90975.1"/>
    </source>
</evidence>
<dbReference type="Gene3D" id="3.20.20.80">
    <property type="entry name" value="Glycosidases"/>
    <property type="match status" value="1"/>
</dbReference>
<dbReference type="SUPFAM" id="SSF51445">
    <property type="entry name" value="(Trans)glycosidases"/>
    <property type="match status" value="1"/>
</dbReference>
<dbReference type="Pfam" id="PF00232">
    <property type="entry name" value="Glyco_hydro_1"/>
    <property type="match status" value="1"/>
</dbReference>
<proteinExistence type="predicted"/>
<dbReference type="AlphaFoldDB" id="A0A060CD88"/>
<protein>
    <submittedName>
        <fullName evidence="1">CAZy families GH1 protein</fullName>
    </submittedName>
</protein>
<organism evidence="1">
    <name type="scientific">uncultured Oenococcus sp</name>
    <dbReference type="NCBI Taxonomy" id="1225883"/>
    <lineage>
        <taxon>Bacteria</taxon>
        <taxon>Bacillati</taxon>
        <taxon>Bacillota</taxon>
        <taxon>Bacilli</taxon>
        <taxon>Lactobacillales</taxon>
        <taxon>Lactobacillaceae</taxon>
        <taxon>Oenococcus</taxon>
        <taxon>environmental samples</taxon>
    </lineage>
</organism>
<dbReference type="EMBL" id="KF123669">
    <property type="protein sequence ID" value="AIA90975.1"/>
    <property type="molecule type" value="Genomic_DNA"/>
</dbReference>
<sequence length="74" mass="8637">MINMTPLYPATSKPVDIFQAQKAMQRRYWFADVQALGTYPRHMEAFLAANNLRDDITAEDRITLREGTVDLYWV</sequence>
<dbReference type="GO" id="GO:0005975">
    <property type="term" value="P:carbohydrate metabolic process"/>
    <property type="evidence" value="ECO:0007669"/>
    <property type="project" value="InterPro"/>
</dbReference>
<dbReference type="InterPro" id="IPR001360">
    <property type="entry name" value="Glyco_hydro_1"/>
</dbReference>